<dbReference type="Bgee" id="ENSLOCG00000015970">
    <property type="expression patterns" value="Expressed in testis and 11 other cell types or tissues"/>
</dbReference>
<keyword evidence="7" id="KW-0723">Serine/threonine-protein kinase</keyword>
<evidence type="ECO:0000256" key="3">
    <source>
        <dbReference type="ARBA" id="ARBA00022777"/>
    </source>
</evidence>
<evidence type="ECO:0000256" key="4">
    <source>
        <dbReference type="ARBA" id="ARBA00022840"/>
    </source>
</evidence>
<protein>
    <submittedName>
        <fullName evidence="9">Si:ch211-63o20.7</fullName>
    </submittedName>
</protein>
<reference evidence="9" key="3">
    <citation type="submission" date="2025-09" db="UniProtKB">
        <authorList>
            <consortium name="Ensembl"/>
        </authorList>
    </citation>
    <scope>IDENTIFICATION</scope>
</reference>
<keyword evidence="2 6" id="KW-0547">Nucleotide-binding</keyword>
<proteinExistence type="inferred from homology"/>
<organism evidence="9 10">
    <name type="scientific">Lepisosteus oculatus</name>
    <name type="common">Spotted gar</name>
    <dbReference type="NCBI Taxonomy" id="7918"/>
    <lineage>
        <taxon>Eukaryota</taxon>
        <taxon>Metazoa</taxon>
        <taxon>Chordata</taxon>
        <taxon>Craniata</taxon>
        <taxon>Vertebrata</taxon>
        <taxon>Euteleostomi</taxon>
        <taxon>Actinopterygii</taxon>
        <taxon>Neopterygii</taxon>
        <taxon>Holostei</taxon>
        <taxon>Semionotiformes</taxon>
        <taxon>Lepisosteidae</taxon>
        <taxon>Lepisosteus</taxon>
    </lineage>
</organism>
<dbReference type="Ensembl" id="ENSLOCT00000019695.1">
    <property type="protein sequence ID" value="ENSLOCP00000019663.1"/>
    <property type="gene ID" value="ENSLOCG00000015970.1"/>
</dbReference>
<evidence type="ECO:0000256" key="7">
    <source>
        <dbReference type="RuleBase" id="RU000304"/>
    </source>
</evidence>
<feature type="binding site" evidence="6">
    <location>
        <position position="43"/>
    </location>
    <ligand>
        <name>ATP</name>
        <dbReference type="ChEBI" id="CHEBI:30616"/>
    </ligand>
</feature>
<dbReference type="Gene3D" id="1.10.510.10">
    <property type="entry name" value="Transferase(Phosphotransferase) domain 1"/>
    <property type="match status" value="1"/>
</dbReference>
<reference evidence="9" key="2">
    <citation type="submission" date="2025-08" db="UniProtKB">
        <authorList>
            <consortium name="Ensembl"/>
        </authorList>
    </citation>
    <scope>IDENTIFICATION</scope>
</reference>
<dbReference type="OMA" id="EGTTHEQ"/>
<feature type="domain" description="Protein kinase" evidence="8">
    <location>
        <begin position="7"/>
        <end position="307"/>
    </location>
</feature>
<dbReference type="Proteomes" id="UP000018468">
    <property type="component" value="Linkage group LG1"/>
</dbReference>
<dbReference type="PANTHER" id="PTHR11042:SF173">
    <property type="entry name" value="SI:CH211-63O20.7"/>
    <property type="match status" value="1"/>
</dbReference>
<name>W5NGA4_LEPOC</name>
<accession>W5NGA4</accession>
<keyword evidence="1" id="KW-0808">Transferase</keyword>
<dbReference type="PANTHER" id="PTHR11042">
    <property type="entry name" value="EUKARYOTIC TRANSLATION INITIATION FACTOR 2-ALPHA KINASE EIF2-ALPHA KINASE -RELATED"/>
    <property type="match status" value="1"/>
</dbReference>
<dbReference type="InParanoid" id="W5NGA4"/>
<dbReference type="GO" id="GO:0034727">
    <property type="term" value="P:piecemeal microautophagy of the nucleus"/>
    <property type="evidence" value="ECO:0000318"/>
    <property type="project" value="GO_Central"/>
</dbReference>
<reference evidence="10" key="1">
    <citation type="submission" date="2011-12" db="EMBL/GenBank/DDBJ databases">
        <title>The Draft Genome of Lepisosteus oculatus.</title>
        <authorList>
            <consortium name="The Broad Institute Genome Assembly &amp; Analysis Group"/>
            <consortium name="Computational R&amp;D Group"/>
            <consortium name="and Sequencing Platform"/>
            <person name="Di Palma F."/>
            <person name="Alfoldi J."/>
            <person name="Johnson J."/>
            <person name="Berlin A."/>
            <person name="Gnerre S."/>
            <person name="Jaffe D."/>
            <person name="MacCallum I."/>
            <person name="Young S."/>
            <person name="Walker B.J."/>
            <person name="Lander E.S."/>
            <person name="Lindblad-Toh K."/>
        </authorList>
    </citation>
    <scope>NUCLEOTIDE SEQUENCE [LARGE SCALE GENOMIC DNA]</scope>
</reference>
<keyword evidence="3" id="KW-0418">Kinase</keyword>
<dbReference type="SMART" id="SM00220">
    <property type="entry name" value="S_TKc"/>
    <property type="match status" value="1"/>
</dbReference>
<sequence>PDMDLVYTLVQEVGRGSYGVVFEGRSACRGHWENECWERVAIKRLPCSSPESMELNLQELWALRAARRKHPNVIALHQCFLQTGPKTFKRLDIASGSLPFDLVENTLKGKVQHPRAEEDPQSHSSVLWLVMEFCEEGDLNRYLLSRPPSAHLNRSIMIQLSSAVAFLHAHHIVHRDLKPDNVLVSSSTSGPIIKVADFGLSRVTQSIGEVTQQCFSSTCGSEFYMAPEVWDGHYTAKADIFSLGVLFWAILERITYFEDTSGKELLDTGAYVCQGRRLVPIGEALHENPRLQFHIPLKVKRAVSTEL</sequence>
<dbReference type="PROSITE" id="PS00108">
    <property type="entry name" value="PROTEIN_KINASE_ST"/>
    <property type="match status" value="1"/>
</dbReference>
<dbReference type="GO" id="GO:0034045">
    <property type="term" value="C:phagophore assembly site membrane"/>
    <property type="evidence" value="ECO:0000318"/>
    <property type="project" value="GO_Central"/>
</dbReference>
<dbReference type="Pfam" id="PF00069">
    <property type="entry name" value="Pkinase"/>
    <property type="match status" value="1"/>
</dbReference>
<evidence type="ECO:0000313" key="9">
    <source>
        <dbReference type="Ensembl" id="ENSLOCP00000019663.1"/>
    </source>
</evidence>
<dbReference type="STRING" id="7918.ENSLOCP00000019663"/>
<dbReference type="EMBL" id="AHAT01008425">
    <property type="status" value="NOT_ANNOTATED_CDS"/>
    <property type="molecule type" value="Genomic_DNA"/>
</dbReference>
<dbReference type="GO" id="GO:0000407">
    <property type="term" value="C:phagophore assembly site"/>
    <property type="evidence" value="ECO:0000318"/>
    <property type="project" value="GO_Central"/>
</dbReference>
<dbReference type="GO" id="GO:0010506">
    <property type="term" value="P:regulation of autophagy"/>
    <property type="evidence" value="ECO:0000318"/>
    <property type="project" value="GO_Central"/>
</dbReference>
<dbReference type="InterPro" id="IPR011009">
    <property type="entry name" value="Kinase-like_dom_sf"/>
</dbReference>
<evidence type="ECO:0000313" key="10">
    <source>
        <dbReference type="Proteomes" id="UP000018468"/>
    </source>
</evidence>
<dbReference type="InterPro" id="IPR017441">
    <property type="entry name" value="Protein_kinase_ATP_BS"/>
</dbReference>
<dbReference type="Gene3D" id="3.30.200.20">
    <property type="entry name" value="Phosphorylase Kinase, domain 1"/>
    <property type="match status" value="1"/>
</dbReference>
<dbReference type="eggNOG" id="KOG0595">
    <property type="taxonomic scope" value="Eukaryota"/>
</dbReference>
<dbReference type="GO" id="GO:0000423">
    <property type="term" value="P:mitophagy"/>
    <property type="evidence" value="ECO:0000318"/>
    <property type="project" value="GO_Central"/>
</dbReference>
<dbReference type="GO" id="GO:0005829">
    <property type="term" value="C:cytosol"/>
    <property type="evidence" value="ECO:0000318"/>
    <property type="project" value="GO_Central"/>
</dbReference>
<dbReference type="GO" id="GO:0048675">
    <property type="term" value="P:axon extension"/>
    <property type="evidence" value="ECO:0000318"/>
    <property type="project" value="GO_Central"/>
</dbReference>
<evidence type="ECO:0000256" key="6">
    <source>
        <dbReference type="PROSITE-ProRule" id="PRU10141"/>
    </source>
</evidence>
<dbReference type="GO" id="GO:0000045">
    <property type="term" value="P:autophagosome assembly"/>
    <property type="evidence" value="ECO:0000318"/>
    <property type="project" value="GO_Central"/>
</dbReference>
<dbReference type="GO" id="GO:0042594">
    <property type="term" value="P:response to starvation"/>
    <property type="evidence" value="ECO:0000318"/>
    <property type="project" value="GO_Central"/>
</dbReference>
<dbReference type="InterPro" id="IPR000719">
    <property type="entry name" value="Prot_kinase_dom"/>
</dbReference>
<dbReference type="EMBL" id="AHAT01008424">
    <property type="status" value="NOT_ANNOTATED_CDS"/>
    <property type="molecule type" value="Genomic_DNA"/>
</dbReference>
<dbReference type="SUPFAM" id="SSF56112">
    <property type="entry name" value="Protein kinase-like (PK-like)"/>
    <property type="match status" value="1"/>
</dbReference>
<dbReference type="FunFam" id="1.10.510.10:FF:002246">
    <property type="match status" value="1"/>
</dbReference>
<dbReference type="PROSITE" id="PS50011">
    <property type="entry name" value="PROTEIN_KINASE_DOM"/>
    <property type="match status" value="1"/>
</dbReference>
<evidence type="ECO:0000256" key="5">
    <source>
        <dbReference type="ARBA" id="ARBA00037982"/>
    </source>
</evidence>
<dbReference type="GO" id="GO:0005737">
    <property type="term" value="C:cytoplasm"/>
    <property type="evidence" value="ECO:0000318"/>
    <property type="project" value="GO_Central"/>
</dbReference>
<dbReference type="AlphaFoldDB" id="W5NGA4"/>
<evidence type="ECO:0000259" key="8">
    <source>
        <dbReference type="PROSITE" id="PS50011"/>
    </source>
</evidence>
<dbReference type="GO" id="GO:0005776">
    <property type="term" value="C:autophagosome"/>
    <property type="evidence" value="ECO:0000318"/>
    <property type="project" value="GO_Central"/>
</dbReference>
<dbReference type="HOGENOM" id="CLU_026714_0_0_1"/>
<dbReference type="GeneTree" id="ENSGT00940000166937"/>
<dbReference type="GO" id="GO:0005524">
    <property type="term" value="F:ATP binding"/>
    <property type="evidence" value="ECO:0007669"/>
    <property type="project" value="UniProtKB-UniRule"/>
</dbReference>
<dbReference type="InterPro" id="IPR008271">
    <property type="entry name" value="Ser/Thr_kinase_AS"/>
</dbReference>
<dbReference type="GO" id="GO:0004674">
    <property type="term" value="F:protein serine/threonine kinase activity"/>
    <property type="evidence" value="ECO:0000318"/>
    <property type="project" value="GO_Central"/>
</dbReference>
<dbReference type="InterPro" id="IPR050339">
    <property type="entry name" value="CC_SR_Kinase"/>
</dbReference>
<keyword evidence="10" id="KW-1185">Reference proteome</keyword>
<keyword evidence="4 6" id="KW-0067">ATP-binding</keyword>
<dbReference type="GO" id="GO:0061709">
    <property type="term" value="P:reticulophagy"/>
    <property type="evidence" value="ECO:0000318"/>
    <property type="project" value="GO_Central"/>
</dbReference>
<evidence type="ECO:0000256" key="2">
    <source>
        <dbReference type="ARBA" id="ARBA00022741"/>
    </source>
</evidence>
<dbReference type="PROSITE" id="PS00107">
    <property type="entry name" value="PROTEIN_KINASE_ATP"/>
    <property type="match status" value="1"/>
</dbReference>
<evidence type="ECO:0000256" key="1">
    <source>
        <dbReference type="ARBA" id="ARBA00022679"/>
    </source>
</evidence>
<dbReference type="FunFam" id="3.30.200.20:FF:001070">
    <property type="entry name" value="Si:ch211-63o20.7"/>
    <property type="match status" value="1"/>
</dbReference>
<comment type="similarity">
    <text evidence="5">Belongs to the protein kinase superfamily. Ser/Thr protein kinase family. GCN2 subfamily.</text>
</comment>